<evidence type="ECO:0000313" key="2">
    <source>
        <dbReference type="Proteomes" id="UP000266744"/>
    </source>
</evidence>
<organism evidence="1 2">
    <name type="scientific">Yersinia entomophaga</name>
    <dbReference type="NCBI Taxonomy" id="935293"/>
    <lineage>
        <taxon>Bacteria</taxon>
        <taxon>Pseudomonadati</taxon>
        <taxon>Pseudomonadota</taxon>
        <taxon>Gammaproteobacteria</taxon>
        <taxon>Enterobacterales</taxon>
        <taxon>Yersiniaceae</taxon>
        <taxon>Yersinia</taxon>
    </lineage>
</organism>
<dbReference type="RefSeq" id="WP_064517753.1">
    <property type="nucleotide sequence ID" value="NZ_CP010029.1"/>
</dbReference>
<dbReference type="Proteomes" id="UP000266744">
    <property type="component" value="Chromosome"/>
</dbReference>
<protein>
    <submittedName>
        <fullName evidence="1">Uncharacterized protein</fullName>
    </submittedName>
</protein>
<dbReference type="EMBL" id="CP010029">
    <property type="protein sequence ID" value="ANI31705.1"/>
    <property type="molecule type" value="Genomic_DNA"/>
</dbReference>
<sequence length="82" mass="9265">MEKPAIAIRGLILRLDAENPLFTNTDQFDAKQSRTIISALRNGTKLVYRFKKRPGDISEDVYVNTNNIEQALLLLNKAYAAL</sequence>
<reference evidence="1 2" key="1">
    <citation type="journal article" date="2016" name="Toxins">
        <title>The Draft Genome Sequence of the Yersinia entomophaga Entomopathogenic Type Strain MH96T.</title>
        <authorList>
            <person name="Hurst M.R."/>
            <person name="Beattie A."/>
            <person name="Altermann E."/>
            <person name="Moraga R.M."/>
            <person name="Harper L.A."/>
            <person name="Calder J."/>
            <person name="Laugraud A."/>
        </authorList>
    </citation>
    <scope>NUCLEOTIDE SEQUENCE [LARGE SCALE GENOMIC DNA]</scope>
    <source>
        <strain evidence="1 2">MH96</strain>
    </source>
</reference>
<keyword evidence="2" id="KW-1185">Reference proteome</keyword>
<gene>
    <name evidence="1" type="ORF">PL78_18025</name>
</gene>
<name>A0ABM6BQL3_YERET</name>
<evidence type="ECO:0000313" key="1">
    <source>
        <dbReference type="EMBL" id="ANI31705.1"/>
    </source>
</evidence>
<accession>A0ABM6BQL3</accession>
<proteinExistence type="predicted"/>